<dbReference type="InterPro" id="IPR041698">
    <property type="entry name" value="Methyltransf_25"/>
</dbReference>
<sequence length="287" mass="32457">MTQTQAVPEKHDKESTSQYELGSRISTLFAEELVKQSGIAQFSQKPLVIFDNACGTGAVSSALHRTLKDETTRSWQLTCGDISEAMVEATKQKMNKEGWRNAEVKVVDSQDTRLQSAQYTHIFSAFAFNIFPDGQAALKEFFNQEVYSLFQQGIQNFNSLAVWITLIQSAIARISDDLPIPTTDDLFRVYNKNWADETSIHAQFEQAGFVDIKITIVPKQYPLPVQELAEICKISLPHVTKFWTQQQRDLHYNEVPKMVLRILEEKMGKNGLASMEAEAFIATAKKP</sequence>
<dbReference type="AlphaFoldDB" id="A0A8H3XS68"/>
<reference evidence="2 3" key="1">
    <citation type="submission" date="2020-01" db="EMBL/GenBank/DDBJ databases">
        <title>Draft genome sequence of Aspergillus udagawae IFM 46972.</title>
        <authorList>
            <person name="Takahashi H."/>
            <person name="Yaguchi T."/>
        </authorList>
    </citation>
    <scope>NUCLEOTIDE SEQUENCE [LARGE SCALE GENOMIC DNA]</scope>
    <source>
        <strain evidence="2 3">IFM 46972</strain>
    </source>
</reference>
<dbReference type="SUPFAM" id="SSF53335">
    <property type="entry name" value="S-adenosyl-L-methionine-dependent methyltransferases"/>
    <property type="match status" value="1"/>
</dbReference>
<protein>
    <recommendedName>
        <fullName evidence="1">Methyltransferase domain-containing protein</fullName>
    </recommendedName>
</protein>
<name>A0A8H3XS68_9EURO</name>
<dbReference type="EMBL" id="BLKC01000269">
    <property type="protein sequence ID" value="GFF60165.1"/>
    <property type="molecule type" value="Genomic_DNA"/>
</dbReference>
<gene>
    <name evidence="2" type="ORF">IFM46972_11549</name>
</gene>
<evidence type="ECO:0000259" key="1">
    <source>
        <dbReference type="Pfam" id="PF13649"/>
    </source>
</evidence>
<proteinExistence type="predicted"/>
<comment type="caution">
    <text evidence="2">The sequence shown here is derived from an EMBL/GenBank/DDBJ whole genome shotgun (WGS) entry which is preliminary data.</text>
</comment>
<dbReference type="Pfam" id="PF13649">
    <property type="entry name" value="Methyltransf_25"/>
    <property type="match status" value="1"/>
</dbReference>
<evidence type="ECO:0000313" key="2">
    <source>
        <dbReference type="EMBL" id="GFF60165.1"/>
    </source>
</evidence>
<dbReference type="Gene3D" id="3.40.50.150">
    <property type="entry name" value="Vaccinia Virus protein VP39"/>
    <property type="match status" value="1"/>
</dbReference>
<evidence type="ECO:0000313" key="3">
    <source>
        <dbReference type="Proteomes" id="UP000465221"/>
    </source>
</evidence>
<accession>A0A8H3XS68</accession>
<dbReference type="CDD" id="cd02440">
    <property type="entry name" value="AdoMet_MTases"/>
    <property type="match status" value="1"/>
</dbReference>
<feature type="domain" description="Methyltransferase" evidence="1">
    <location>
        <begin position="49"/>
        <end position="142"/>
    </location>
</feature>
<dbReference type="Proteomes" id="UP000465221">
    <property type="component" value="Unassembled WGS sequence"/>
</dbReference>
<organism evidence="2 3">
    <name type="scientific">Aspergillus udagawae</name>
    <dbReference type="NCBI Taxonomy" id="91492"/>
    <lineage>
        <taxon>Eukaryota</taxon>
        <taxon>Fungi</taxon>
        <taxon>Dikarya</taxon>
        <taxon>Ascomycota</taxon>
        <taxon>Pezizomycotina</taxon>
        <taxon>Eurotiomycetes</taxon>
        <taxon>Eurotiomycetidae</taxon>
        <taxon>Eurotiales</taxon>
        <taxon>Aspergillaceae</taxon>
        <taxon>Aspergillus</taxon>
        <taxon>Aspergillus subgen. Fumigati</taxon>
    </lineage>
</organism>
<dbReference type="InterPro" id="IPR029063">
    <property type="entry name" value="SAM-dependent_MTases_sf"/>
</dbReference>